<dbReference type="Gene3D" id="1.10.150.900">
    <property type="match status" value="1"/>
</dbReference>
<dbReference type="PANTHER" id="PTHR45892:SF3">
    <property type="entry name" value="PUTATIVE-RELATED"/>
    <property type="match status" value="1"/>
</dbReference>
<dbReference type="InterPro" id="IPR002933">
    <property type="entry name" value="Peptidase_M20"/>
</dbReference>
<proteinExistence type="predicted"/>
<dbReference type="OrthoDB" id="1733944at2759"/>
<evidence type="ECO:0000313" key="2">
    <source>
        <dbReference type="Proteomes" id="UP000000226"/>
    </source>
</evidence>
<dbReference type="GO" id="GO:0004046">
    <property type="term" value="F:aminoacylase activity"/>
    <property type="evidence" value="ECO:0007669"/>
    <property type="project" value="TreeGrafter"/>
</dbReference>
<dbReference type="OMA" id="EQAIMAT"/>
<sequence>MGRPLMTATNDSNPWWSVFKQAITSVKEKLSSPEILGSTTDARFLRQKGIPVLGFSPMKNTPILLHDHNEHLKDTVFLKGIQVYESLISSLSTFTEASHSAS</sequence>
<evidence type="ECO:0000313" key="1">
    <source>
        <dbReference type="EMBL" id="ESW13064.1"/>
    </source>
</evidence>
<evidence type="ECO:0008006" key="3">
    <source>
        <dbReference type="Google" id="ProtNLM"/>
    </source>
</evidence>
<dbReference type="Gramene" id="ESW13064">
    <property type="protein sequence ID" value="ESW13064"/>
    <property type="gene ID" value="PHAVU_008G164900g"/>
</dbReference>
<gene>
    <name evidence="1" type="ORF">PHAVU_008G164900g</name>
</gene>
<dbReference type="InterPro" id="IPR052083">
    <property type="entry name" value="Aminoacylase-1_M20A"/>
</dbReference>
<dbReference type="EMBL" id="CM002295">
    <property type="protein sequence ID" value="ESW13064.1"/>
    <property type="molecule type" value="Genomic_DNA"/>
</dbReference>
<protein>
    <recommendedName>
        <fullName evidence="3">Peptidase M20 dimerisation domain-containing protein</fullName>
    </recommendedName>
</protein>
<dbReference type="FunFam" id="1.10.150.900:FF:000001">
    <property type="entry name" value="Aminoacylase-1, putative"/>
    <property type="match status" value="1"/>
</dbReference>
<reference evidence="2" key="1">
    <citation type="journal article" date="2014" name="Nat. Genet.">
        <title>A reference genome for common bean and genome-wide analysis of dual domestications.</title>
        <authorList>
            <person name="Schmutz J."/>
            <person name="McClean P.E."/>
            <person name="Mamidi S."/>
            <person name="Wu G.A."/>
            <person name="Cannon S.B."/>
            <person name="Grimwood J."/>
            <person name="Jenkins J."/>
            <person name="Shu S."/>
            <person name="Song Q."/>
            <person name="Chavarro C."/>
            <person name="Torres-Torres M."/>
            <person name="Geffroy V."/>
            <person name="Moghaddam S.M."/>
            <person name="Gao D."/>
            <person name="Abernathy B."/>
            <person name="Barry K."/>
            <person name="Blair M."/>
            <person name="Brick M.A."/>
            <person name="Chovatia M."/>
            <person name="Gepts P."/>
            <person name="Goodstein D.M."/>
            <person name="Gonzales M."/>
            <person name="Hellsten U."/>
            <person name="Hyten D.L."/>
            <person name="Jia G."/>
            <person name="Kelly J.D."/>
            <person name="Kudrna D."/>
            <person name="Lee R."/>
            <person name="Richard M.M."/>
            <person name="Miklas P.N."/>
            <person name="Osorno J.M."/>
            <person name="Rodrigues J."/>
            <person name="Thareau V."/>
            <person name="Urrea C.A."/>
            <person name="Wang M."/>
            <person name="Yu Y."/>
            <person name="Zhang M."/>
            <person name="Wing R.A."/>
            <person name="Cregan P.B."/>
            <person name="Rokhsar D.S."/>
            <person name="Jackson S.A."/>
        </authorList>
    </citation>
    <scope>NUCLEOTIDE SEQUENCE [LARGE SCALE GENOMIC DNA]</scope>
    <source>
        <strain evidence="2">cv. G19833</strain>
    </source>
</reference>
<dbReference type="Proteomes" id="UP000000226">
    <property type="component" value="Chromosome 8"/>
</dbReference>
<dbReference type="STRING" id="3885.V7B5G0"/>
<dbReference type="SUPFAM" id="SSF53187">
    <property type="entry name" value="Zn-dependent exopeptidases"/>
    <property type="match status" value="1"/>
</dbReference>
<dbReference type="eggNOG" id="KOG2275">
    <property type="taxonomic scope" value="Eukaryota"/>
</dbReference>
<dbReference type="PANTHER" id="PTHR45892">
    <property type="entry name" value="AMINOACYLASE-1"/>
    <property type="match status" value="1"/>
</dbReference>
<dbReference type="Pfam" id="PF01546">
    <property type="entry name" value="Peptidase_M20"/>
    <property type="match status" value="1"/>
</dbReference>
<name>V7B5G0_PHAVU</name>
<accession>V7B5G0</accession>
<organism evidence="1 2">
    <name type="scientific">Phaseolus vulgaris</name>
    <name type="common">Kidney bean</name>
    <name type="synonym">French bean</name>
    <dbReference type="NCBI Taxonomy" id="3885"/>
    <lineage>
        <taxon>Eukaryota</taxon>
        <taxon>Viridiplantae</taxon>
        <taxon>Streptophyta</taxon>
        <taxon>Embryophyta</taxon>
        <taxon>Tracheophyta</taxon>
        <taxon>Spermatophyta</taxon>
        <taxon>Magnoliopsida</taxon>
        <taxon>eudicotyledons</taxon>
        <taxon>Gunneridae</taxon>
        <taxon>Pentapetalae</taxon>
        <taxon>rosids</taxon>
        <taxon>fabids</taxon>
        <taxon>Fabales</taxon>
        <taxon>Fabaceae</taxon>
        <taxon>Papilionoideae</taxon>
        <taxon>50 kb inversion clade</taxon>
        <taxon>NPAAA clade</taxon>
        <taxon>indigoferoid/millettioid clade</taxon>
        <taxon>Phaseoleae</taxon>
        <taxon>Phaseolus</taxon>
    </lineage>
</organism>
<keyword evidence="2" id="KW-1185">Reference proteome</keyword>
<dbReference type="AlphaFoldDB" id="V7B5G0"/>